<evidence type="ECO:0000313" key="3">
    <source>
        <dbReference type="Proteomes" id="UP001500967"/>
    </source>
</evidence>
<name>A0ABN0V8Q4_9ACTN</name>
<gene>
    <name evidence="2" type="ORF">GCM10009539_81260</name>
</gene>
<dbReference type="Proteomes" id="UP001500967">
    <property type="component" value="Unassembled WGS sequence"/>
</dbReference>
<keyword evidence="1" id="KW-0472">Membrane</keyword>
<accession>A0ABN0V8Q4</accession>
<keyword evidence="1" id="KW-0812">Transmembrane</keyword>
<dbReference type="EMBL" id="BAAAGX010000043">
    <property type="protein sequence ID" value="GAA0281096.1"/>
    <property type="molecule type" value="Genomic_DNA"/>
</dbReference>
<reference evidence="2 3" key="1">
    <citation type="journal article" date="2019" name="Int. J. Syst. Evol. Microbiol.">
        <title>The Global Catalogue of Microorganisms (GCM) 10K type strain sequencing project: providing services to taxonomists for standard genome sequencing and annotation.</title>
        <authorList>
            <consortium name="The Broad Institute Genomics Platform"/>
            <consortium name="The Broad Institute Genome Sequencing Center for Infectious Disease"/>
            <person name="Wu L."/>
            <person name="Ma J."/>
        </authorList>
    </citation>
    <scope>NUCLEOTIDE SEQUENCE [LARGE SCALE GENOMIC DNA]</scope>
    <source>
        <strain evidence="2 3">JCM 10425</strain>
    </source>
</reference>
<keyword evidence="3" id="KW-1185">Reference proteome</keyword>
<dbReference type="RefSeq" id="WP_344654298.1">
    <property type="nucleotide sequence ID" value="NZ_BAAAGX010000043.1"/>
</dbReference>
<keyword evidence="1" id="KW-1133">Transmembrane helix</keyword>
<protein>
    <submittedName>
        <fullName evidence="2">Uncharacterized protein</fullName>
    </submittedName>
</protein>
<feature type="transmembrane region" description="Helical" evidence="1">
    <location>
        <begin position="86"/>
        <end position="105"/>
    </location>
</feature>
<organism evidence="2 3">
    <name type="scientific">Cryptosporangium japonicum</name>
    <dbReference type="NCBI Taxonomy" id="80872"/>
    <lineage>
        <taxon>Bacteria</taxon>
        <taxon>Bacillati</taxon>
        <taxon>Actinomycetota</taxon>
        <taxon>Actinomycetes</taxon>
        <taxon>Cryptosporangiales</taxon>
        <taxon>Cryptosporangiaceae</taxon>
        <taxon>Cryptosporangium</taxon>
    </lineage>
</organism>
<comment type="caution">
    <text evidence="2">The sequence shown here is derived from an EMBL/GenBank/DDBJ whole genome shotgun (WGS) entry which is preliminary data.</text>
</comment>
<feature type="transmembrane region" description="Helical" evidence="1">
    <location>
        <begin position="57"/>
        <end position="80"/>
    </location>
</feature>
<proteinExistence type="predicted"/>
<feature type="transmembrane region" description="Helical" evidence="1">
    <location>
        <begin position="7"/>
        <end position="25"/>
    </location>
</feature>
<evidence type="ECO:0000313" key="2">
    <source>
        <dbReference type="EMBL" id="GAA0281096.1"/>
    </source>
</evidence>
<sequence>MTLLRFARVTAFGLSASTFVFLFLHDSWRTNNLFLVPDLLLCVGLALAAAMPGDRAAPYLITAFAYAAGVLATSVSSYAVDGRLGLPSLVGALGSLALAGALLVARRPAGQPA</sequence>
<evidence type="ECO:0000256" key="1">
    <source>
        <dbReference type="SAM" id="Phobius"/>
    </source>
</evidence>
<feature type="transmembrane region" description="Helical" evidence="1">
    <location>
        <begin position="31"/>
        <end position="50"/>
    </location>
</feature>